<protein>
    <recommendedName>
        <fullName evidence="11">Major facilitator superfamily (MFS) profile domain-containing protein</fullName>
    </recommendedName>
</protein>
<evidence type="ECO:0000256" key="10">
    <source>
        <dbReference type="SAM" id="Phobius"/>
    </source>
</evidence>
<feature type="compositionally biased region" description="Basic and acidic residues" evidence="9">
    <location>
        <begin position="1"/>
        <end position="10"/>
    </location>
</feature>
<comment type="caution">
    <text evidence="12">The sequence shown here is derived from an EMBL/GenBank/DDBJ whole genome shotgun (WGS) entry which is preliminary data.</text>
</comment>
<comment type="similarity">
    <text evidence="2 8">Belongs to the major facilitator superfamily. Sugar transporter (TC 2.A.1.1) family.</text>
</comment>
<dbReference type="PROSITE" id="PS00217">
    <property type="entry name" value="SUGAR_TRANSPORT_2"/>
    <property type="match status" value="1"/>
</dbReference>
<evidence type="ECO:0000256" key="5">
    <source>
        <dbReference type="ARBA" id="ARBA00022989"/>
    </source>
</evidence>
<dbReference type="OrthoDB" id="6133115at2759"/>
<dbReference type="InterPro" id="IPR003663">
    <property type="entry name" value="Sugar/inositol_transpt"/>
</dbReference>
<keyword evidence="4 10" id="KW-0812">Transmembrane</keyword>
<evidence type="ECO:0000256" key="7">
    <source>
        <dbReference type="ARBA" id="ARBA00049119"/>
    </source>
</evidence>
<dbReference type="GO" id="GO:0005351">
    <property type="term" value="F:carbohydrate:proton symporter activity"/>
    <property type="evidence" value="ECO:0007669"/>
    <property type="project" value="TreeGrafter"/>
</dbReference>
<feature type="domain" description="Major facilitator superfamily (MFS) profile" evidence="11">
    <location>
        <begin position="86"/>
        <end position="525"/>
    </location>
</feature>
<feature type="transmembrane region" description="Helical" evidence="10">
    <location>
        <begin position="249"/>
        <end position="266"/>
    </location>
</feature>
<evidence type="ECO:0000259" key="11">
    <source>
        <dbReference type="PROSITE" id="PS50850"/>
    </source>
</evidence>
<dbReference type="AlphaFoldDB" id="A0A427YDG8"/>
<evidence type="ECO:0000313" key="13">
    <source>
        <dbReference type="Proteomes" id="UP000279259"/>
    </source>
</evidence>
<sequence>MSYARDDKDIAAAPMSPGSEYKASAHHVEHLEEGQPDNKIDTVAAVMKGGVHDMTVEDRATALRLAHEADPGPPLGSLRHIQFVFMILVVCMCSGDNGFDGTVMSSINSMTQYQHFFGLQAASTSTSIVFGIYTVGSVCAFFPASYLPDKIGRRWTMLIGNTVLIVGAFLAGFSKNMGMLIGGRFLTGLGCGTANNASKSYLSEITSPNSRGRWMGLLNSFYYVGQILASGISIPFGRTTSDWAWRSPILLQSAPAIINVAFVLLLPESPRWLYSRGHKERAVQILTRLHSRDRDPHSPLIQIEIQEIEANISLSGADKRFWDFRALFRTAAARYRFGLCAITSCWGQLSGNGLITYFLPILLQQAGITSPDRQRVLNFVNSITSMIGALTGTCLVDHVGRRKLMLFASVCCMCGMAIVAGLLSPAGPQSTMRANAGISFIFLFMVFFSSGWTPLQALYPAEVLAFENRAKGLALQGWVTSAVSCINTFGLPPALKAITWKTYLIFMCWDVVGIIVIYLFVVETKRLSLEDMDSVFEAKNPKKRSFELARAAKERAAIEDQQRRGEARAEL</sequence>
<keyword evidence="3 8" id="KW-0813">Transport</keyword>
<dbReference type="PROSITE" id="PS50850">
    <property type="entry name" value="MFS"/>
    <property type="match status" value="1"/>
</dbReference>
<dbReference type="FunFam" id="1.20.1250.20:FF:000134">
    <property type="entry name" value="MFS sugar transporter protein"/>
    <property type="match status" value="1"/>
</dbReference>
<evidence type="ECO:0000256" key="2">
    <source>
        <dbReference type="ARBA" id="ARBA00010992"/>
    </source>
</evidence>
<name>A0A427YDG8_9TREE</name>
<feature type="transmembrane region" description="Helical" evidence="10">
    <location>
        <begin position="503"/>
        <end position="522"/>
    </location>
</feature>
<gene>
    <name evidence="12" type="ORF">EHS25_002782</name>
</gene>
<evidence type="ECO:0000256" key="1">
    <source>
        <dbReference type="ARBA" id="ARBA00004141"/>
    </source>
</evidence>
<dbReference type="GO" id="GO:0016020">
    <property type="term" value="C:membrane"/>
    <property type="evidence" value="ECO:0007669"/>
    <property type="project" value="UniProtKB-SubCell"/>
</dbReference>
<dbReference type="InterPro" id="IPR005829">
    <property type="entry name" value="Sugar_transporter_CS"/>
</dbReference>
<feature type="region of interest" description="Disordered" evidence="9">
    <location>
        <begin position="1"/>
        <end position="23"/>
    </location>
</feature>
<dbReference type="PANTHER" id="PTHR48022:SF79">
    <property type="entry name" value="LACTOSE PERMEASE, PUTATIVE (AFU_ORTHOLOGUE AFUA_6G01860)-RELATED"/>
    <property type="match status" value="1"/>
</dbReference>
<dbReference type="InterPro" id="IPR005828">
    <property type="entry name" value="MFS_sugar_transport-like"/>
</dbReference>
<organism evidence="12 13">
    <name type="scientific">Saitozyma podzolica</name>
    <dbReference type="NCBI Taxonomy" id="1890683"/>
    <lineage>
        <taxon>Eukaryota</taxon>
        <taxon>Fungi</taxon>
        <taxon>Dikarya</taxon>
        <taxon>Basidiomycota</taxon>
        <taxon>Agaricomycotina</taxon>
        <taxon>Tremellomycetes</taxon>
        <taxon>Tremellales</taxon>
        <taxon>Trimorphomycetaceae</taxon>
        <taxon>Saitozyma</taxon>
    </lineage>
</organism>
<keyword evidence="5 10" id="KW-1133">Transmembrane helix</keyword>
<dbReference type="NCBIfam" id="TIGR00879">
    <property type="entry name" value="SP"/>
    <property type="match status" value="1"/>
</dbReference>
<dbReference type="Proteomes" id="UP000279259">
    <property type="component" value="Unassembled WGS sequence"/>
</dbReference>
<dbReference type="Gene3D" id="1.20.1250.20">
    <property type="entry name" value="MFS general substrate transporter like domains"/>
    <property type="match status" value="1"/>
</dbReference>
<feature type="transmembrane region" description="Helical" evidence="10">
    <location>
        <begin position="379"/>
        <end position="397"/>
    </location>
</feature>
<dbReference type="InterPro" id="IPR050360">
    <property type="entry name" value="MFS_Sugar_Transporters"/>
</dbReference>
<feature type="transmembrane region" description="Helical" evidence="10">
    <location>
        <begin position="155"/>
        <end position="174"/>
    </location>
</feature>
<proteinExistence type="inferred from homology"/>
<feature type="transmembrane region" description="Helical" evidence="10">
    <location>
        <begin position="404"/>
        <end position="424"/>
    </location>
</feature>
<feature type="transmembrane region" description="Helical" evidence="10">
    <location>
        <begin position="436"/>
        <end position="461"/>
    </location>
</feature>
<evidence type="ECO:0000256" key="3">
    <source>
        <dbReference type="ARBA" id="ARBA00022448"/>
    </source>
</evidence>
<dbReference type="InterPro" id="IPR020846">
    <property type="entry name" value="MFS_dom"/>
</dbReference>
<evidence type="ECO:0000256" key="4">
    <source>
        <dbReference type="ARBA" id="ARBA00022692"/>
    </source>
</evidence>
<keyword evidence="6 10" id="KW-0472">Membrane</keyword>
<dbReference type="PANTHER" id="PTHR48022">
    <property type="entry name" value="PLASTIDIC GLUCOSE TRANSPORTER 4"/>
    <property type="match status" value="1"/>
</dbReference>
<evidence type="ECO:0000256" key="6">
    <source>
        <dbReference type="ARBA" id="ARBA00023136"/>
    </source>
</evidence>
<comment type="catalytic activity">
    <reaction evidence="7">
        <text>myo-inositol(out) + H(+)(out) = myo-inositol(in) + H(+)(in)</text>
        <dbReference type="Rhea" id="RHEA:60364"/>
        <dbReference type="ChEBI" id="CHEBI:15378"/>
        <dbReference type="ChEBI" id="CHEBI:17268"/>
    </reaction>
</comment>
<evidence type="ECO:0000313" key="12">
    <source>
        <dbReference type="EMBL" id="RSH89116.1"/>
    </source>
</evidence>
<feature type="transmembrane region" description="Helical" evidence="10">
    <location>
        <begin position="119"/>
        <end position="143"/>
    </location>
</feature>
<evidence type="ECO:0000256" key="8">
    <source>
        <dbReference type="RuleBase" id="RU003346"/>
    </source>
</evidence>
<dbReference type="Pfam" id="PF00083">
    <property type="entry name" value="Sugar_tr"/>
    <property type="match status" value="1"/>
</dbReference>
<dbReference type="PRINTS" id="PR00171">
    <property type="entry name" value="SUGRTRNSPORT"/>
</dbReference>
<evidence type="ECO:0000256" key="9">
    <source>
        <dbReference type="SAM" id="MobiDB-lite"/>
    </source>
</evidence>
<comment type="subcellular location">
    <subcellularLocation>
        <location evidence="1">Membrane</location>
        <topology evidence="1">Multi-pass membrane protein</topology>
    </subcellularLocation>
</comment>
<feature type="transmembrane region" description="Helical" evidence="10">
    <location>
        <begin position="220"/>
        <end position="237"/>
    </location>
</feature>
<dbReference type="SUPFAM" id="SSF103473">
    <property type="entry name" value="MFS general substrate transporter"/>
    <property type="match status" value="1"/>
</dbReference>
<keyword evidence="13" id="KW-1185">Reference proteome</keyword>
<dbReference type="EMBL" id="RSCD01000015">
    <property type="protein sequence ID" value="RSH89116.1"/>
    <property type="molecule type" value="Genomic_DNA"/>
</dbReference>
<reference evidence="12 13" key="1">
    <citation type="submission" date="2018-11" db="EMBL/GenBank/DDBJ databases">
        <title>Genome sequence of Saitozyma podzolica DSM 27192.</title>
        <authorList>
            <person name="Aliyu H."/>
            <person name="Gorte O."/>
            <person name="Ochsenreither K."/>
        </authorList>
    </citation>
    <scope>NUCLEOTIDE SEQUENCE [LARGE SCALE GENOMIC DNA]</scope>
    <source>
        <strain evidence="12 13">DSM 27192</strain>
    </source>
</reference>
<dbReference type="InterPro" id="IPR036259">
    <property type="entry name" value="MFS_trans_sf"/>
</dbReference>
<accession>A0A427YDG8</accession>